<comment type="catalytic activity">
    <reaction evidence="1 14">
        <text>Hydrolyzes free adenine bases from 7,8-dihydro-8-oxoguanine:adenine mismatched double-stranded DNA, leaving an apurinic site.</text>
        <dbReference type="EC" id="3.2.2.31"/>
    </reaction>
</comment>
<dbReference type="GO" id="GO:0000701">
    <property type="term" value="F:purine-specific mismatch base pair DNA N-glycosylase activity"/>
    <property type="evidence" value="ECO:0007669"/>
    <property type="project" value="UniProtKB-EC"/>
</dbReference>
<dbReference type="InterPro" id="IPR003265">
    <property type="entry name" value="HhH-GPD_domain"/>
</dbReference>
<dbReference type="GO" id="GO:0006298">
    <property type="term" value="P:mismatch repair"/>
    <property type="evidence" value="ECO:0007669"/>
    <property type="project" value="TreeGrafter"/>
</dbReference>
<reference evidence="16 17" key="1">
    <citation type="journal article" date="2010" name="J. Bacteriol.">
        <title>Complete genome sequence of "Candidatus Puniceispirillum marinum" IMCC1322, a representative of the SAR116 clade in the Alphaproteobacteria.</title>
        <authorList>
            <person name="Oh H.M."/>
            <person name="Kwon K.K."/>
            <person name="Kang I."/>
            <person name="Kang S.G."/>
            <person name="Lee J.H."/>
            <person name="Kim S.J."/>
            <person name="Cho J.C."/>
        </authorList>
    </citation>
    <scope>NUCLEOTIDE SEQUENCE [LARGE SCALE GENOMIC DNA]</scope>
    <source>
        <strain evidence="16 17">IMCC1322</strain>
    </source>
</reference>
<evidence type="ECO:0000256" key="14">
    <source>
        <dbReference type="RuleBase" id="RU365096"/>
    </source>
</evidence>
<dbReference type="SUPFAM" id="SSF55811">
    <property type="entry name" value="Nudix"/>
    <property type="match status" value="1"/>
</dbReference>
<keyword evidence="17" id="KW-1185">Reference proteome</keyword>
<dbReference type="OrthoDB" id="9802365at2"/>
<gene>
    <name evidence="16" type="ordered locus">SAR116_1096</name>
</gene>
<dbReference type="InterPro" id="IPR015797">
    <property type="entry name" value="NUDIX_hydrolase-like_dom_sf"/>
</dbReference>
<dbReference type="STRING" id="488538.SAR116_1096"/>
<dbReference type="SUPFAM" id="SSF48150">
    <property type="entry name" value="DNA-glycosylase"/>
    <property type="match status" value="1"/>
</dbReference>
<dbReference type="CDD" id="cd00056">
    <property type="entry name" value="ENDO3c"/>
    <property type="match status" value="1"/>
</dbReference>
<dbReference type="Pfam" id="PF00730">
    <property type="entry name" value="HhH-GPD"/>
    <property type="match status" value="1"/>
</dbReference>
<evidence type="ECO:0000256" key="8">
    <source>
        <dbReference type="ARBA" id="ARBA00022763"/>
    </source>
</evidence>
<dbReference type="InterPro" id="IPR029119">
    <property type="entry name" value="MutY_C"/>
</dbReference>
<dbReference type="HOGENOM" id="CLU_012862_0_2_5"/>
<keyword evidence="8 14" id="KW-0227">DNA damage</keyword>
<dbReference type="Pfam" id="PF14815">
    <property type="entry name" value="NUDIX_4"/>
    <property type="match status" value="1"/>
</dbReference>
<dbReference type="GO" id="GO:0035485">
    <property type="term" value="F:adenine/guanine mispair binding"/>
    <property type="evidence" value="ECO:0007669"/>
    <property type="project" value="TreeGrafter"/>
</dbReference>
<dbReference type="Gene3D" id="1.10.340.30">
    <property type="entry name" value="Hypothetical protein, domain 2"/>
    <property type="match status" value="1"/>
</dbReference>
<evidence type="ECO:0000259" key="15">
    <source>
        <dbReference type="SMART" id="SM00478"/>
    </source>
</evidence>
<evidence type="ECO:0000256" key="10">
    <source>
        <dbReference type="ARBA" id="ARBA00023004"/>
    </source>
</evidence>
<keyword evidence="6" id="KW-0004">4Fe-4S</keyword>
<dbReference type="GO" id="GO:0034039">
    <property type="term" value="F:8-oxo-7,8-dihydroguanine DNA N-glycosylase activity"/>
    <property type="evidence" value="ECO:0007669"/>
    <property type="project" value="TreeGrafter"/>
</dbReference>
<evidence type="ECO:0000256" key="12">
    <source>
        <dbReference type="ARBA" id="ARBA00023204"/>
    </source>
</evidence>
<evidence type="ECO:0000256" key="11">
    <source>
        <dbReference type="ARBA" id="ARBA00023014"/>
    </source>
</evidence>
<dbReference type="GO" id="GO:0046872">
    <property type="term" value="F:metal ion binding"/>
    <property type="evidence" value="ECO:0007669"/>
    <property type="project" value="UniProtKB-UniRule"/>
</dbReference>
<evidence type="ECO:0000256" key="7">
    <source>
        <dbReference type="ARBA" id="ARBA00022723"/>
    </source>
</evidence>
<dbReference type="GO" id="GO:0032357">
    <property type="term" value="F:oxidized purine DNA binding"/>
    <property type="evidence" value="ECO:0007669"/>
    <property type="project" value="TreeGrafter"/>
</dbReference>
<dbReference type="AlphaFoldDB" id="D5BSU2"/>
<dbReference type="eggNOG" id="COG1194">
    <property type="taxonomic scope" value="Bacteria"/>
</dbReference>
<keyword evidence="10 14" id="KW-0408">Iron</keyword>
<keyword evidence="12" id="KW-0234">DNA repair</keyword>
<evidence type="ECO:0000313" key="17">
    <source>
        <dbReference type="Proteomes" id="UP000007460"/>
    </source>
</evidence>
<dbReference type="KEGG" id="apb:SAR116_1096"/>
<evidence type="ECO:0000313" key="16">
    <source>
        <dbReference type="EMBL" id="ADE39339.1"/>
    </source>
</evidence>
<keyword evidence="13 14" id="KW-0326">Glycosidase</keyword>
<keyword evidence="11" id="KW-0411">Iron-sulfur</keyword>
<dbReference type="PANTHER" id="PTHR42944">
    <property type="entry name" value="ADENINE DNA GLYCOSYLASE"/>
    <property type="match status" value="1"/>
</dbReference>
<dbReference type="PANTHER" id="PTHR42944:SF1">
    <property type="entry name" value="ADENINE DNA GLYCOSYLASE"/>
    <property type="match status" value="1"/>
</dbReference>
<feature type="domain" description="HhH-GPD" evidence="15">
    <location>
        <begin position="61"/>
        <end position="210"/>
    </location>
</feature>
<dbReference type="InterPro" id="IPR023170">
    <property type="entry name" value="HhH_base_excis_C"/>
</dbReference>
<dbReference type="InterPro" id="IPR000445">
    <property type="entry name" value="HhH_motif"/>
</dbReference>
<comment type="similarity">
    <text evidence="3 14">Belongs to the Nth/MutY family.</text>
</comment>
<dbReference type="RefSeq" id="WP_013045968.1">
    <property type="nucleotide sequence ID" value="NC_014010.1"/>
</dbReference>
<evidence type="ECO:0000256" key="6">
    <source>
        <dbReference type="ARBA" id="ARBA00022485"/>
    </source>
</evidence>
<comment type="cofactor">
    <cofactor evidence="14">
        <name>[4Fe-4S] cluster</name>
        <dbReference type="ChEBI" id="CHEBI:49883"/>
    </cofactor>
    <text evidence="14">Binds 1 [4Fe-4S] cluster.</text>
</comment>
<keyword evidence="7" id="KW-0479">Metal-binding</keyword>
<dbReference type="InterPro" id="IPR005760">
    <property type="entry name" value="A/G_AdeGlyc_MutY"/>
</dbReference>
<dbReference type="Gene3D" id="3.90.79.10">
    <property type="entry name" value="Nucleoside Triphosphate Pyrophosphohydrolase"/>
    <property type="match status" value="1"/>
</dbReference>
<evidence type="ECO:0000256" key="1">
    <source>
        <dbReference type="ARBA" id="ARBA00000843"/>
    </source>
</evidence>
<organism evidence="16 17">
    <name type="scientific">Puniceispirillum marinum (strain IMCC1322)</name>
    <dbReference type="NCBI Taxonomy" id="488538"/>
    <lineage>
        <taxon>Bacteria</taxon>
        <taxon>Pseudomonadati</taxon>
        <taxon>Pseudomonadota</taxon>
        <taxon>Alphaproteobacteria</taxon>
        <taxon>Candidatus Puniceispirillales</taxon>
        <taxon>Candidatus Puniceispirillaceae</taxon>
        <taxon>Candidatus Puniceispirillum</taxon>
    </lineage>
</organism>
<evidence type="ECO:0000256" key="9">
    <source>
        <dbReference type="ARBA" id="ARBA00022801"/>
    </source>
</evidence>
<evidence type="ECO:0000256" key="13">
    <source>
        <dbReference type="ARBA" id="ARBA00023295"/>
    </source>
</evidence>
<evidence type="ECO:0000256" key="2">
    <source>
        <dbReference type="ARBA" id="ARBA00002933"/>
    </source>
</evidence>
<dbReference type="InterPro" id="IPR011257">
    <property type="entry name" value="DNA_glycosylase"/>
</dbReference>
<sequence length="372" mass="40263">MPNNHADTQMVTHNSDISVNDSAFDPVALFAWYDRHGRDLPWRHRWPALAPAYHVWLSEIMLQQTVVATVIPYFLDFTRRWPDVTALASAPLDDVLAAWAGLGYYARARNLHKAANKVAFELGGIFPADVGGLRDLPGIGPYTAGAISAIAFGQHSTVVDGNIERVLARQYAVTTPLPAAKVEISAIYAAIRPDQRPSDFPQALMDFANAVCTVKAPGCSSCPLATSCIAGRQGTAASFPVKTAKKPKPARRGIAFVAFDAEGRCLLVKRPDKGLLGGMLAFPSVGWDHRAPDSVASLDDAPFAADWVILDDPVQHVFTHFALDMQVAVTRLDTGISPDLPDGIDANWVTPRAADLPSLMRKVLKAVQPHYP</sequence>
<comment type="function">
    <text evidence="2">Adenine glycosylase active on G-A mispairs. MutY also corrects error-prone DNA synthesis past GO lesions which are due to the oxidatively damaged form of guanine: 7,8-dihydro-8-oxoguanine (8-oxo-dGTP).</text>
</comment>
<dbReference type="NCBIfam" id="TIGR01084">
    <property type="entry name" value="mutY"/>
    <property type="match status" value="1"/>
</dbReference>
<proteinExistence type="inferred from homology"/>
<evidence type="ECO:0000256" key="4">
    <source>
        <dbReference type="ARBA" id="ARBA00012045"/>
    </source>
</evidence>
<dbReference type="EMBL" id="CP001751">
    <property type="protein sequence ID" value="ADE39339.1"/>
    <property type="molecule type" value="Genomic_DNA"/>
</dbReference>
<keyword evidence="9 16" id="KW-0378">Hydrolase</keyword>
<name>D5BSU2_PUNMI</name>
<dbReference type="InterPro" id="IPR004036">
    <property type="entry name" value="Endonuclease-III-like_CS2"/>
</dbReference>
<dbReference type="FunFam" id="1.10.340.30:FF:000002">
    <property type="entry name" value="Adenine DNA glycosylase"/>
    <property type="match status" value="1"/>
</dbReference>
<dbReference type="CDD" id="cd03431">
    <property type="entry name" value="NUDIX_DNA_Glycosylase_C-MutY"/>
    <property type="match status" value="1"/>
</dbReference>
<dbReference type="Pfam" id="PF00633">
    <property type="entry name" value="HHH"/>
    <property type="match status" value="1"/>
</dbReference>
<dbReference type="GO" id="GO:0051539">
    <property type="term" value="F:4 iron, 4 sulfur cluster binding"/>
    <property type="evidence" value="ECO:0007669"/>
    <property type="project" value="UniProtKB-UniRule"/>
</dbReference>
<dbReference type="Gene3D" id="1.10.1670.10">
    <property type="entry name" value="Helix-hairpin-Helix base-excision DNA repair enzymes (C-terminal)"/>
    <property type="match status" value="1"/>
</dbReference>
<dbReference type="GO" id="GO:0006284">
    <property type="term" value="P:base-excision repair"/>
    <property type="evidence" value="ECO:0007669"/>
    <property type="project" value="UniProtKB-UniRule"/>
</dbReference>
<dbReference type="InterPro" id="IPR044298">
    <property type="entry name" value="MIG/MutY"/>
</dbReference>
<accession>D5BSU2</accession>
<dbReference type="EC" id="3.2.2.31" evidence="4 14"/>
<evidence type="ECO:0000256" key="3">
    <source>
        <dbReference type="ARBA" id="ARBA00008343"/>
    </source>
</evidence>
<dbReference type="SMART" id="SM00478">
    <property type="entry name" value="ENDO3c"/>
    <property type="match status" value="1"/>
</dbReference>
<evidence type="ECO:0000256" key="5">
    <source>
        <dbReference type="ARBA" id="ARBA00022023"/>
    </source>
</evidence>
<dbReference type="PROSITE" id="PS01155">
    <property type="entry name" value="ENDONUCLEASE_III_2"/>
    <property type="match status" value="1"/>
</dbReference>
<protein>
    <recommendedName>
        <fullName evidence="5 14">Adenine DNA glycosylase</fullName>
        <ecNumber evidence="4 14">3.2.2.31</ecNumber>
    </recommendedName>
</protein>
<dbReference type="Proteomes" id="UP000007460">
    <property type="component" value="Chromosome"/>
</dbReference>